<name>A0A7W5E621_9BACT</name>
<evidence type="ECO:0000313" key="3">
    <source>
        <dbReference type="Proteomes" id="UP000536179"/>
    </source>
</evidence>
<feature type="region of interest" description="Disordered" evidence="1">
    <location>
        <begin position="400"/>
        <end position="430"/>
    </location>
</feature>
<protein>
    <submittedName>
        <fullName evidence="2">Uncharacterized protein</fullName>
    </submittedName>
</protein>
<comment type="caution">
    <text evidence="2">The sequence shown here is derived from an EMBL/GenBank/DDBJ whole genome shotgun (WGS) entry which is preliminary data.</text>
</comment>
<evidence type="ECO:0000313" key="2">
    <source>
        <dbReference type="EMBL" id="MBB3210223.1"/>
    </source>
</evidence>
<dbReference type="RefSeq" id="WP_184309395.1">
    <property type="nucleotide sequence ID" value="NZ_JACHXU010000033.1"/>
</dbReference>
<sequence length="430" mass="47440">MKRLIVLMIAIFVALIAVVAVPIGIRQMRIAAAVNKIATTGAPTTIADLQANHVWDSRNAAWHLDAVDPDTQKLFAEVSPTFYDDESFDWRDGIPEATRGQLETAFATYPQVFAAVHSAIQCDYYSNFDKPASSITAFQQQLLDRVGIIRSVHRVLDARYRFLAATEQFDKAARVADDALTLVRLQEQDPTIIQYMTAAACRNSILDFLAELVASDSLSENVLGIIDAELRRHVAMDSFVHALKTERALGIELSSNTPLGLAISGQMLQPYLDYMRDQIAMGAISRFEEAAPMITATAAEVAVVAPAMDAGRALMNRQRAKIRCLRLVIALHKQSLVNETSLSPMSDAGPHEIAELIAEFEKTSEWGLSRDDVIDPFSGQPLIVQRLNGYWQVYSVGENQRDDEGDFKDDLDVGFPTLDPDNSVSVPDDP</sequence>
<gene>
    <name evidence="2" type="ORF">FHS27_006069</name>
</gene>
<proteinExistence type="predicted"/>
<reference evidence="2 3" key="1">
    <citation type="submission" date="2020-08" db="EMBL/GenBank/DDBJ databases">
        <title>Genomic Encyclopedia of Type Strains, Phase III (KMG-III): the genomes of soil and plant-associated and newly described type strains.</title>
        <authorList>
            <person name="Whitman W."/>
        </authorList>
    </citation>
    <scope>NUCLEOTIDE SEQUENCE [LARGE SCALE GENOMIC DNA]</scope>
    <source>
        <strain evidence="2 3">CECT 8075</strain>
    </source>
</reference>
<accession>A0A7W5E621</accession>
<evidence type="ECO:0000256" key="1">
    <source>
        <dbReference type="SAM" id="MobiDB-lite"/>
    </source>
</evidence>
<dbReference type="EMBL" id="JACHXU010000033">
    <property type="protein sequence ID" value="MBB3210223.1"/>
    <property type="molecule type" value="Genomic_DNA"/>
</dbReference>
<dbReference type="AlphaFoldDB" id="A0A7W5E621"/>
<feature type="compositionally biased region" description="Low complexity" evidence="1">
    <location>
        <begin position="419"/>
        <end position="430"/>
    </location>
</feature>
<organism evidence="2 3">
    <name type="scientific">Aporhodopirellula rubra</name>
    <dbReference type="NCBI Taxonomy" id="980271"/>
    <lineage>
        <taxon>Bacteria</taxon>
        <taxon>Pseudomonadati</taxon>
        <taxon>Planctomycetota</taxon>
        <taxon>Planctomycetia</taxon>
        <taxon>Pirellulales</taxon>
        <taxon>Pirellulaceae</taxon>
        <taxon>Aporhodopirellula</taxon>
    </lineage>
</organism>
<dbReference type="Proteomes" id="UP000536179">
    <property type="component" value="Unassembled WGS sequence"/>
</dbReference>
<keyword evidence="3" id="KW-1185">Reference proteome</keyword>